<keyword evidence="7" id="KW-0812">Transmembrane</keyword>
<reference evidence="8" key="1">
    <citation type="submission" date="2016-04" db="EMBL/GenBank/DDBJ databases">
        <authorList>
            <person name="Evans L.H."/>
            <person name="Alamgir A."/>
            <person name="Owens N."/>
            <person name="Weber N.D."/>
            <person name="Virtaneva K."/>
            <person name="Barbian K."/>
            <person name="Babar A."/>
            <person name="Rosenke K."/>
        </authorList>
    </citation>
    <scope>NUCLEOTIDE SEQUENCE [LARGE SCALE GENOMIC DNA]</scope>
    <source>
        <strain evidence="8">CBS 101.48</strain>
    </source>
</reference>
<feature type="transmembrane region" description="Helical" evidence="7">
    <location>
        <begin position="177"/>
        <end position="202"/>
    </location>
</feature>
<keyword evidence="9" id="KW-1185">Reference proteome</keyword>
<dbReference type="OrthoDB" id="196717at2759"/>
<evidence type="ECO:0000256" key="4">
    <source>
        <dbReference type="ARBA" id="ARBA00023136"/>
    </source>
</evidence>
<comment type="subcellular location">
    <subcellularLocation>
        <location evidence="1">Membrane</location>
    </subcellularLocation>
</comment>
<evidence type="ECO:0000256" key="5">
    <source>
        <dbReference type="RuleBase" id="RU003750"/>
    </source>
</evidence>
<protein>
    <submittedName>
        <fullName evidence="8">Uncharacterized protein</fullName>
    </submittedName>
</protein>
<dbReference type="GO" id="GO:0016780">
    <property type="term" value="F:phosphotransferase activity, for other substituted phosphate groups"/>
    <property type="evidence" value="ECO:0007669"/>
    <property type="project" value="InterPro"/>
</dbReference>
<dbReference type="GO" id="GO:0008654">
    <property type="term" value="P:phospholipid biosynthetic process"/>
    <property type="evidence" value="ECO:0007669"/>
    <property type="project" value="InterPro"/>
</dbReference>
<feature type="transmembrane region" description="Helical" evidence="7">
    <location>
        <begin position="269"/>
        <end position="287"/>
    </location>
</feature>
<keyword evidence="4 7" id="KW-0472">Membrane</keyword>
<dbReference type="GO" id="GO:0016020">
    <property type="term" value="C:membrane"/>
    <property type="evidence" value="ECO:0007669"/>
    <property type="project" value="UniProtKB-SubCell"/>
</dbReference>
<keyword evidence="3 5" id="KW-0808">Transferase</keyword>
<dbReference type="InterPro" id="IPR043130">
    <property type="entry name" value="CDP-OH_PTrfase_TM_dom"/>
</dbReference>
<comment type="similarity">
    <text evidence="2 5">Belongs to the CDP-alcohol phosphatidyltransferase class-I family.</text>
</comment>
<keyword evidence="7" id="KW-1133">Transmembrane helix</keyword>
<dbReference type="InterPro" id="IPR014472">
    <property type="entry name" value="CHOPT"/>
</dbReference>
<evidence type="ECO:0000313" key="9">
    <source>
        <dbReference type="Proteomes" id="UP000078561"/>
    </source>
</evidence>
<feature type="transmembrane region" description="Helical" evidence="7">
    <location>
        <begin position="370"/>
        <end position="394"/>
    </location>
</feature>
<dbReference type="PANTHER" id="PTHR10414">
    <property type="entry name" value="ETHANOLAMINEPHOSPHOTRANSFERASE"/>
    <property type="match status" value="1"/>
</dbReference>
<dbReference type="InParanoid" id="A0A163J2D6"/>
<gene>
    <name evidence="8" type="primary">ABSGL_02160.1 scaffold 2596</name>
</gene>
<dbReference type="PROSITE" id="PS00379">
    <property type="entry name" value="CDP_ALCOHOL_P_TRANSF"/>
    <property type="match status" value="1"/>
</dbReference>
<feature type="transmembrane region" description="Helical" evidence="7">
    <location>
        <begin position="333"/>
        <end position="358"/>
    </location>
</feature>
<dbReference type="Proteomes" id="UP000078561">
    <property type="component" value="Unassembled WGS sequence"/>
</dbReference>
<feature type="transmembrane region" description="Helical" evidence="7">
    <location>
        <begin position="143"/>
        <end position="165"/>
    </location>
</feature>
<feature type="transmembrane region" description="Helical" evidence="7">
    <location>
        <begin position="89"/>
        <end position="105"/>
    </location>
</feature>
<evidence type="ECO:0000256" key="2">
    <source>
        <dbReference type="ARBA" id="ARBA00010441"/>
    </source>
</evidence>
<name>A0A163J2D6_ABSGL</name>
<evidence type="ECO:0000256" key="7">
    <source>
        <dbReference type="SAM" id="Phobius"/>
    </source>
</evidence>
<dbReference type="PIRSF" id="PIRSF015665">
    <property type="entry name" value="CHOPT"/>
    <property type="match status" value="1"/>
</dbReference>
<feature type="compositionally biased region" description="Polar residues" evidence="6">
    <location>
        <begin position="421"/>
        <end position="436"/>
    </location>
</feature>
<accession>A0A163J2D6</accession>
<dbReference type="EMBL" id="LT551165">
    <property type="protein sequence ID" value="SAL96744.1"/>
    <property type="molecule type" value="Genomic_DNA"/>
</dbReference>
<dbReference type="PANTHER" id="PTHR10414:SF77">
    <property type="entry name" value="CDP-ALCOHOL PHOSPHATIDYLTRANSFERASE FAMILY PROTEIN"/>
    <property type="match status" value="1"/>
</dbReference>
<dbReference type="OMA" id="TICNIAW"/>
<proteinExistence type="inferred from homology"/>
<evidence type="ECO:0000256" key="6">
    <source>
        <dbReference type="SAM" id="MobiDB-lite"/>
    </source>
</evidence>
<sequence>MASHLRQWLDTDFPSQESLENLRFYKYAAVDKSYITKYILRHYWNWAIELFPLWIAPNLITLIGLFFMIFNVGLVCVYAPDLLGTDAPSWIYLSFAVGLWLYSTFDNVDGKQARRTGTSSPLGELFDHGCDALNTTYIAVLQITALGLGHSTLTVVLFITTMVGFYLSTAEEYYTGVLYLGVVNGPTEGILLTCMAFLWTWLHGVSSWHVALDTVPSLAWVAKVLPSGTTGAQFFVWGTFVFFVLTHCTVVFHSMYVACRKKGLNVGEAASHSVLPMAVFASAQYYWSMSSYSIIMTGGHFLLFALANGTLFGLMASSIILAHLTRSPFPNLLPLVAPVVVMAILVNAPAMLGVQLISRRFELVILWTEWAAYMAIYGVWVVLVIDGFCSYLGIRCLVIGRINKPSSPGQQDARINAEEQGVSSPATLDSSQYHTF</sequence>
<dbReference type="Pfam" id="PF01066">
    <property type="entry name" value="CDP-OH_P_transf"/>
    <property type="match status" value="1"/>
</dbReference>
<organism evidence="8">
    <name type="scientific">Absidia glauca</name>
    <name type="common">Pin mould</name>
    <dbReference type="NCBI Taxonomy" id="4829"/>
    <lineage>
        <taxon>Eukaryota</taxon>
        <taxon>Fungi</taxon>
        <taxon>Fungi incertae sedis</taxon>
        <taxon>Mucoromycota</taxon>
        <taxon>Mucoromycotina</taxon>
        <taxon>Mucoromycetes</taxon>
        <taxon>Mucorales</taxon>
        <taxon>Cunninghamellaceae</taxon>
        <taxon>Absidia</taxon>
    </lineage>
</organism>
<dbReference type="Gene3D" id="1.20.120.1760">
    <property type="match status" value="1"/>
</dbReference>
<evidence type="ECO:0000256" key="3">
    <source>
        <dbReference type="ARBA" id="ARBA00022679"/>
    </source>
</evidence>
<dbReference type="AlphaFoldDB" id="A0A163J2D6"/>
<feature type="transmembrane region" description="Helical" evidence="7">
    <location>
        <begin position="299"/>
        <end position="321"/>
    </location>
</feature>
<feature type="transmembrane region" description="Helical" evidence="7">
    <location>
        <begin position="234"/>
        <end position="257"/>
    </location>
</feature>
<dbReference type="STRING" id="4829.A0A163J2D6"/>
<evidence type="ECO:0000313" key="8">
    <source>
        <dbReference type="EMBL" id="SAL96744.1"/>
    </source>
</evidence>
<dbReference type="InterPro" id="IPR048254">
    <property type="entry name" value="CDP_ALCOHOL_P_TRANSF_CS"/>
</dbReference>
<feature type="transmembrane region" description="Helical" evidence="7">
    <location>
        <begin position="54"/>
        <end position="77"/>
    </location>
</feature>
<feature type="region of interest" description="Disordered" evidence="6">
    <location>
        <begin position="406"/>
        <end position="436"/>
    </location>
</feature>
<dbReference type="InterPro" id="IPR000462">
    <property type="entry name" value="CDP-OH_P_trans"/>
</dbReference>
<evidence type="ECO:0000256" key="1">
    <source>
        <dbReference type="ARBA" id="ARBA00004370"/>
    </source>
</evidence>